<feature type="chain" id="PRO_5047376035" description="Lipoprotein" evidence="2">
    <location>
        <begin position="20"/>
        <end position="190"/>
    </location>
</feature>
<sequence>MLKKLVVLGLLLLVGSGCASEDGATEDTQGSQKGQKTEEKAKSPEKGETLDVKAENGEMFRYTLLKGWKKGKAEGADLMVASRKEGLNLLLESKLDYVDFPSYQNGVKTVIQNEGDKIIEEGTPVEIQGMPGVELVVESSRDGRNYKSLLYLLETEQNYAQINSSTQRSRFDKDKEILKEAANSLVRVAD</sequence>
<dbReference type="PROSITE" id="PS51257">
    <property type="entry name" value="PROKAR_LIPOPROTEIN"/>
    <property type="match status" value="1"/>
</dbReference>
<evidence type="ECO:0000256" key="1">
    <source>
        <dbReference type="SAM" id="MobiDB-lite"/>
    </source>
</evidence>
<protein>
    <recommendedName>
        <fullName evidence="5">Lipoprotein</fullName>
    </recommendedName>
</protein>
<reference evidence="3 4" key="1">
    <citation type="submission" date="2023-03" db="EMBL/GenBank/DDBJ databases">
        <authorList>
            <person name="Shen W."/>
            <person name="Cai J."/>
        </authorList>
    </citation>
    <scope>NUCLEOTIDE SEQUENCE [LARGE SCALE GENOMIC DNA]</scope>
    <source>
        <strain evidence="3 4">D6-4</strain>
    </source>
</reference>
<dbReference type="EMBL" id="JARPYI010000005">
    <property type="protein sequence ID" value="MDT2600276.1"/>
    <property type="molecule type" value="Genomic_DNA"/>
</dbReference>
<keyword evidence="4" id="KW-1185">Reference proteome</keyword>
<evidence type="ECO:0000256" key="2">
    <source>
        <dbReference type="SAM" id="SignalP"/>
    </source>
</evidence>
<organism evidence="3 4">
    <name type="scientific">Enterococcus hulanensis</name>
    <dbReference type="NCBI Taxonomy" id="2559929"/>
    <lineage>
        <taxon>Bacteria</taxon>
        <taxon>Bacillati</taxon>
        <taxon>Bacillota</taxon>
        <taxon>Bacilli</taxon>
        <taxon>Lactobacillales</taxon>
        <taxon>Enterococcaceae</taxon>
        <taxon>Enterococcus</taxon>
    </lineage>
</organism>
<feature type="signal peptide" evidence="2">
    <location>
        <begin position="1"/>
        <end position="19"/>
    </location>
</feature>
<name>A0ABU3F044_9ENTE</name>
<feature type="region of interest" description="Disordered" evidence="1">
    <location>
        <begin position="19"/>
        <end position="49"/>
    </location>
</feature>
<gene>
    <name evidence="3" type="ORF">P7D85_10860</name>
</gene>
<evidence type="ECO:0000313" key="3">
    <source>
        <dbReference type="EMBL" id="MDT2600276.1"/>
    </source>
</evidence>
<evidence type="ECO:0000313" key="4">
    <source>
        <dbReference type="Proteomes" id="UP001252875"/>
    </source>
</evidence>
<accession>A0ABU3F044</accession>
<evidence type="ECO:0008006" key="5">
    <source>
        <dbReference type="Google" id="ProtNLM"/>
    </source>
</evidence>
<proteinExistence type="predicted"/>
<comment type="caution">
    <text evidence="3">The sequence shown here is derived from an EMBL/GenBank/DDBJ whole genome shotgun (WGS) entry which is preliminary data.</text>
</comment>
<keyword evidence="2" id="KW-0732">Signal</keyword>
<feature type="compositionally biased region" description="Basic and acidic residues" evidence="1">
    <location>
        <begin position="35"/>
        <end position="49"/>
    </location>
</feature>
<dbReference type="RefSeq" id="WP_311822293.1">
    <property type="nucleotide sequence ID" value="NZ_JARPYF010000005.1"/>
</dbReference>
<dbReference type="Proteomes" id="UP001252875">
    <property type="component" value="Unassembled WGS sequence"/>
</dbReference>